<feature type="compositionally biased region" description="Low complexity" evidence="6">
    <location>
        <begin position="238"/>
        <end position="252"/>
    </location>
</feature>
<dbReference type="InterPro" id="IPR015943">
    <property type="entry name" value="WD40/YVTN_repeat-like_dom_sf"/>
</dbReference>
<evidence type="ECO:0000256" key="6">
    <source>
        <dbReference type="SAM" id="MobiDB-lite"/>
    </source>
</evidence>
<dbReference type="SMART" id="SM00320">
    <property type="entry name" value="WD40"/>
    <property type="match status" value="6"/>
</dbReference>
<feature type="compositionally biased region" description="Low complexity" evidence="6">
    <location>
        <begin position="123"/>
        <end position="132"/>
    </location>
</feature>
<dbReference type="GO" id="GO:1905786">
    <property type="term" value="P:positive regulation of anaphase-promoting complex-dependent catabolic process"/>
    <property type="evidence" value="ECO:0007669"/>
    <property type="project" value="TreeGrafter"/>
</dbReference>
<dbReference type="InterPro" id="IPR056150">
    <property type="entry name" value="WD40_CDC20-Fz"/>
</dbReference>
<dbReference type="InterPro" id="IPR001680">
    <property type="entry name" value="WD40_rpt"/>
</dbReference>
<keyword evidence="9" id="KW-1185">Reference proteome</keyword>
<comment type="similarity">
    <text evidence="1">Belongs to the WD repeat CDC20/Fizzy family.</text>
</comment>
<dbReference type="CDD" id="cd00200">
    <property type="entry name" value="WD40"/>
    <property type="match status" value="1"/>
</dbReference>
<name>A0A9P6RKH5_9FUNG</name>
<feature type="compositionally biased region" description="Low complexity" evidence="6">
    <location>
        <begin position="147"/>
        <end position="159"/>
    </location>
</feature>
<comment type="caution">
    <text evidence="8">The sequence shown here is derived from an EMBL/GenBank/DDBJ whole genome shotgun (WGS) entry which is preliminary data.</text>
</comment>
<dbReference type="InterPro" id="IPR036322">
    <property type="entry name" value="WD40_repeat_dom_sf"/>
</dbReference>
<keyword evidence="2 5" id="KW-0853">WD repeat</keyword>
<reference evidence="8" key="1">
    <citation type="journal article" date="2020" name="Fungal Divers.">
        <title>Resolving the Mortierellaceae phylogeny through synthesis of multi-gene phylogenetics and phylogenomics.</title>
        <authorList>
            <person name="Vandepol N."/>
            <person name="Liber J."/>
            <person name="Desiro A."/>
            <person name="Na H."/>
            <person name="Kennedy M."/>
            <person name="Barry K."/>
            <person name="Grigoriev I.V."/>
            <person name="Miller A.N."/>
            <person name="O'Donnell K."/>
            <person name="Stajich J.E."/>
            <person name="Bonito G."/>
        </authorList>
    </citation>
    <scope>NUCLEOTIDE SEQUENCE</scope>
    <source>
        <strain evidence="8">NVP60</strain>
    </source>
</reference>
<feature type="compositionally biased region" description="Polar residues" evidence="6">
    <location>
        <begin position="160"/>
        <end position="170"/>
    </location>
</feature>
<feature type="compositionally biased region" description="Low complexity" evidence="6">
    <location>
        <begin position="204"/>
        <end position="220"/>
    </location>
</feature>
<dbReference type="InterPro" id="IPR033010">
    <property type="entry name" value="Cdc20/Fizzy"/>
</dbReference>
<feature type="region of interest" description="Disordered" evidence="6">
    <location>
        <begin position="336"/>
        <end position="364"/>
    </location>
</feature>
<dbReference type="GO" id="GO:0031145">
    <property type="term" value="P:anaphase-promoting complex-dependent catabolic process"/>
    <property type="evidence" value="ECO:0007669"/>
    <property type="project" value="TreeGrafter"/>
</dbReference>
<feature type="compositionally biased region" description="Polar residues" evidence="6">
    <location>
        <begin position="13"/>
        <end position="26"/>
    </location>
</feature>
<organism evidence="8 9">
    <name type="scientific">Linnemannia gamsii</name>
    <dbReference type="NCBI Taxonomy" id="64522"/>
    <lineage>
        <taxon>Eukaryota</taxon>
        <taxon>Fungi</taxon>
        <taxon>Fungi incertae sedis</taxon>
        <taxon>Mucoromycota</taxon>
        <taxon>Mortierellomycotina</taxon>
        <taxon>Mortierellomycetes</taxon>
        <taxon>Mortierellales</taxon>
        <taxon>Mortierellaceae</taxon>
        <taxon>Linnemannia</taxon>
    </lineage>
</organism>
<gene>
    <name evidence="8" type="primary">CDH1</name>
    <name evidence="8" type="ORF">BGZ97_013147</name>
</gene>
<dbReference type="PANTHER" id="PTHR19918:SF1">
    <property type="entry name" value="FIZZY-RELATED PROTEIN HOMOLOG"/>
    <property type="match status" value="1"/>
</dbReference>
<evidence type="ECO:0000256" key="3">
    <source>
        <dbReference type="ARBA" id="ARBA00022737"/>
    </source>
</evidence>
<feature type="compositionally biased region" description="Low complexity" evidence="6">
    <location>
        <begin position="87"/>
        <end position="111"/>
    </location>
</feature>
<dbReference type="InterPro" id="IPR019775">
    <property type="entry name" value="WD40_repeat_CS"/>
</dbReference>
<dbReference type="GO" id="GO:0010997">
    <property type="term" value="F:anaphase-promoting complex binding"/>
    <property type="evidence" value="ECO:0007669"/>
    <property type="project" value="InterPro"/>
</dbReference>
<evidence type="ECO:0000313" key="9">
    <source>
        <dbReference type="Proteomes" id="UP000823405"/>
    </source>
</evidence>
<feature type="region of interest" description="Disordered" evidence="6">
    <location>
        <begin position="81"/>
        <end position="111"/>
    </location>
</feature>
<evidence type="ECO:0000313" key="8">
    <source>
        <dbReference type="EMBL" id="KAG0320587.1"/>
    </source>
</evidence>
<dbReference type="Pfam" id="PF24807">
    <property type="entry name" value="WD40_CDC20-Fz"/>
    <property type="match status" value="1"/>
</dbReference>
<keyword evidence="4" id="KW-0131">Cell cycle</keyword>
<protein>
    <submittedName>
        <fullName evidence="8">Substrate-specific activator of APC-dependent proteolysis</fullName>
    </submittedName>
</protein>
<feature type="repeat" description="WD" evidence="5">
    <location>
        <begin position="502"/>
        <end position="543"/>
    </location>
</feature>
<dbReference type="PANTHER" id="PTHR19918">
    <property type="entry name" value="CELL DIVISION CYCLE 20 CDC20 FIZZY -RELATED"/>
    <property type="match status" value="1"/>
</dbReference>
<feature type="compositionally biased region" description="Polar residues" evidence="6">
    <location>
        <begin position="344"/>
        <end position="364"/>
    </location>
</feature>
<feature type="repeat" description="WD" evidence="5">
    <location>
        <begin position="715"/>
        <end position="748"/>
    </location>
</feature>
<dbReference type="Proteomes" id="UP000823405">
    <property type="component" value="Unassembled WGS sequence"/>
</dbReference>
<keyword evidence="3" id="KW-0677">Repeat</keyword>
<sequence length="770" mass="83785">MTMDSQFKKRVQAVQQAQNTARQSLPQHLPLMLSPTRLSNTNTSINSTMSGRNVGGAIRNNTAAARAMRVRVPTATRAGINRNIFGNNSSNPNNSLSTASSNSNTSTSASTSTVAARAAAAVSSVVASTRTPTPAPRRGTRTRRTSPARSSTRRTTAAAQANQAVSTDSRNAPGAPNRPETRNNAAARNTASTLPSASTLNQISTPATRSSTNASTSNNTIGNFSDGNGGSRSRVLLEGNTTNNNSNNGNESDSSEHDSDAENNAPPGFKPPPRSEFIIRRTRPIEGASSSTFDSHEYPPSPSGMKSPTMRSPGLRSPSRKLVYDRFIPMRERDLSELYDLHESPSTPTRPRSKNQPMTPGQTHVTDHYRQAQNQAHDSVIANELMLTDPRSPHDSSLNSPRRLFTYSSTTTHNTMHFDSPSRQIYAPTPVSQESRNILLSPRKGQRAISRVPFKVLDAPDLKDDFYLNLVDWSSKNVLGVGLGSSVYLWSAATGNVHQLCDVGSPDTVTSLAWTSSASYLAVGTDKGDIQIWDVAVQKRIRTMTGHTQRVGVLAWSDHTLTSGSRDRKIYHRDVRTQEMFQQTLISHSGEVCGLKWNSSGTQLASGGNDNRLIIWDRESTKPQFQFRTHQAAVKAIDWNPHQAGVLASGGGTADRHIRFWNTMTGTSIGAHDTGSQVCNLAWSKTTNELVSTHGYSQNQVLVWKYPAMHQIASLPGHTLRVLYLALSPDGQTIVTGAGDETLRFWNVFQKSKSERRDDDGLSGAITTIR</sequence>
<feature type="compositionally biased region" description="Low complexity" evidence="6">
    <location>
        <begin position="39"/>
        <end position="48"/>
    </location>
</feature>
<dbReference type="OrthoDB" id="10263272at2759"/>
<feature type="repeat" description="WD" evidence="5">
    <location>
        <begin position="585"/>
        <end position="626"/>
    </location>
</feature>
<accession>A0A9P6RKH5</accession>
<evidence type="ECO:0000259" key="7">
    <source>
        <dbReference type="Pfam" id="PF24807"/>
    </source>
</evidence>
<evidence type="ECO:0000256" key="5">
    <source>
        <dbReference type="PROSITE-ProRule" id="PRU00221"/>
    </source>
</evidence>
<dbReference type="SUPFAM" id="SSF50978">
    <property type="entry name" value="WD40 repeat-like"/>
    <property type="match status" value="1"/>
</dbReference>
<feature type="domain" description="CDC20/Fizzy WD40" evidence="7">
    <location>
        <begin position="457"/>
        <end position="746"/>
    </location>
</feature>
<dbReference type="EMBL" id="JAAAIN010000095">
    <property type="protein sequence ID" value="KAG0320587.1"/>
    <property type="molecule type" value="Genomic_DNA"/>
</dbReference>
<dbReference type="PROSITE" id="PS00678">
    <property type="entry name" value="WD_REPEATS_1"/>
    <property type="match status" value="1"/>
</dbReference>
<dbReference type="AlphaFoldDB" id="A0A9P6RKH5"/>
<feature type="compositionally biased region" description="Low complexity" evidence="6">
    <location>
        <begin position="175"/>
        <end position="191"/>
    </location>
</feature>
<feature type="region of interest" description="Disordered" evidence="6">
    <location>
        <begin position="123"/>
        <end position="318"/>
    </location>
</feature>
<dbReference type="GO" id="GO:0005680">
    <property type="term" value="C:anaphase-promoting complex"/>
    <property type="evidence" value="ECO:0007669"/>
    <property type="project" value="TreeGrafter"/>
</dbReference>
<feature type="region of interest" description="Disordered" evidence="6">
    <location>
        <begin position="1"/>
        <end position="54"/>
    </location>
</feature>
<evidence type="ECO:0000256" key="2">
    <source>
        <dbReference type="ARBA" id="ARBA00022574"/>
    </source>
</evidence>
<dbReference type="PROSITE" id="PS50294">
    <property type="entry name" value="WD_REPEATS_REGION"/>
    <property type="match status" value="3"/>
</dbReference>
<evidence type="ECO:0000256" key="1">
    <source>
        <dbReference type="ARBA" id="ARBA00006445"/>
    </source>
</evidence>
<feature type="compositionally biased region" description="Polar residues" evidence="6">
    <location>
        <begin position="192"/>
        <end position="203"/>
    </location>
</feature>
<evidence type="ECO:0000256" key="4">
    <source>
        <dbReference type="ARBA" id="ARBA00023306"/>
    </source>
</evidence>
<dbReference type="PROSITE" id="PS50082">
    <property type="entry name" value="WD_REPEATS_2"/>
    <property type="match status" value="3"/>
</dbReference>
<proteinExistence type="inferred from homology"/>
<dbReference type="Gene3D" id="2.130.10.10">
    <property type="entry name" value="YVTN repeat-like/Quinoprotein amine dehydrogenase"/>
    <property type="match status" value="1"/>
</dbReference>
<dbReference type="GO" id="GO:1990757">
    <property type="term" value="F:ubiquitin ligase activator activity"/>
    <property type="evidence" value="ECO:0007669"/>
    <property type="project" value="TreeGrafter"/>
</dbReference>